<evidence type="ECO:0008006" key="2">
    <source>
        <dbReference type="Google" id="ProtNLM"/>
    </source>
</evidence>
<dbReference type="AlphaFoldDB" id="A0A1W1D2J0"/>
<accession>A0A1W1D2J0</accession>
<organism evidence="1">
    <name type="scientific">hydrothermal vent metagenome</name>
    <dbReference type="NCBI Taxonomy" id="652676"/>
    <lineage>
        <taxon>unclassified sequences</taxon>
        <taxon>metagenomes</taxon>
        <taxon>ecological metagenomes</taxon>
    </lineage>
</organism>
<evidence type="ECO:0000313" key="1">
    <source>
        <dbReference type="EMBL" id="SFV74849.1"/>
    </source>
</evidence>
<protein>
    <recommendedName>
        <fullName evidence="2">Cytochrome c domain-containing protein</fullName>
    </recommendedName>
</protein>
<gene>
    <name evidence="1" type="ORF">MNB_SM-3-193</name>
</gene>
<sequence length="158" mass="16883">MLVKKFLKVTAVALPLLMIIGCGGGDDTTSQTPKLSSFWSELDTKGCTSCHSTTSDNSDGPDMSTPSLFVKNLVGKSLENYPNWDVSADCSAQFIKAGDAKNSMLLATLVQEDSDVMEQNNGCVSGYNYHATVNATIDKNSALYNDLVAWIDAGAQDN</sequence>
<proteinExistence type="predicted"/>
<dbReference type="EMBL" id="FPHP01000005">
    <property type="protein sequence ID" value="SFV74849.1"/>
    <property type="molecule type" value="Genomic_DNA"/>
</dbReference>
<dbReference type="PROSITE" id="PS51257">
    <property type="entry name" value="PROKAR_LIPOPROTEIN"/>
    <property type="match status" value="1"/>
</dbReference>
<name>A0A1W1D2J0_9ZZZZ</name>
<reference evidence="1" key="1">
    <citation type="submission" date="2016-10" db="EMBL/GenBank/DDBJ databases">
        <authorList>
            <person name="de Groot N.N."/>
        </authorList>
    </citation>
    <scope>NUCLEOTIDE SEQUENCE</scope>
</reference>